<gene>
    <name evidence="10" type="ORF">ACFFGV_09290</name>
</gene>
<comment type="similarity">
    <text evidence="8">Belongs to the binding-protein-dependent transport system permease family.</text>
</comment>
<keyword evidence="2 8" id="KW-0813">Transport</keyword>
<dbReference type="EMBL" id="JBHLTP010000007">
    <property type="protein sequence ID" value="MFC0523758.1"/>
    <property type="molecule type" value="Genomic_DNA"/>
</dbReference>
<evidence type="ECO:0000256" key="5">
    <source>
        <dbReference type="ARBA" id="ARBA00022692"/>
    </source>
</evidence>
<keyword evidence="11" id="KW-1185">Reference proteome</keyword>
<feature type="transmembrane region" description="Helical" evidence="8">
    <location>
        <begin position="131"/>
        <end position="148"/>
    </location>
</feature>
<dbReference type="Gene3D" id="1.10.3720.10">
    <property type="entry name" value="MetI-like"/>
    <property type="match status" value="1"/>
</dbReference>
<dbReference type="Pfam" id="PF00528">
    <property type="entry name" value="BPD_transp_1"/>
    <property type="match status" value="1"/>
</dbReference>
<feature type="domain" description="ABC transmembrane type-1" evidence="9">
    <location>
        <begin position="64"/>
        <end position="252"/>
    </location>
</feature>
<evidence type="ECO:0000256" key="1">
    <source>
        <dbReference type="ARBA" id="ARBA00004429"/>
    </source>
</evidence>
<dbReference type="Proteomes" id="UP001589836">
    <property type="component" value="Unassembled WGS sequence"/>
</dbReference>
<dbReference type="CDD" id="cd06261">
    <property type="entry name" value="TM_PBP2"/>
    <property type="match status" value="1"/>
</dbReference>
<comment type="subcellular location">
    <subcellularLocation>
        <location evidence="1">Cell inner membrane</location>
        <topology evidence="1">Multi-pass membrane protein</topology>
    </subcellularLocation>
    <subcellularLocation>
        <location evidence="8">Cell membrane</location>
        <topology evidence="8">Multi-pass membrane protein</topology>
    </subcellularLocation>
</comment>
<feature type="transmembrane region" description="Helical" evidence="8">
    <location>
        <begin position="68"/>
        <end position="92"/>
    </location>
</feature>
<proteinExistence type="inferred from homology"/>
<accession>A0ABV6LN92</accession>
<evidence type="ECO:0000256" key="6">
    <source>
        <dbReference type="ARBA" id="ARBA00022989"/>
    </source>
</evidence>
<dbReference type="RefSeq" id="WP_377346993.1">
    <property type="nucleotide sequence ID" value="NZ_JBHLTP010000007.1"/>
</dbReference>
<evidence type="ECO:0000259" key="9">
    <source>
        <dbReference type="PROSITE" id="PS50928"/>
    </source>
</evidence>
<keyword evidence="4" id="KW-0997">Cell inner membrane</keyword>
<comment type="caution">
    <text evidence="10">The sequence shown here is derived from an EMBL/GenBank/DDBJ whole genome shotgun (WGS) entry which is preliminary data.</text>
</comment>
<feature type="transmembrane region" description="Helical" evidence="8">
    <location>
        <begin position="104"/>
        <end position="125"/>
    </location>
</feature>
<dbReference type="InterPro" id="IPR035906">
    <property type="entry name" value="MetI-like_sf"/>
</dbReference>
<evidence type="ECO:0000313" key="10">
    <source>
        <dbReference type="EMBL" id="MFC0523758.1"/>
    </source>
</evidence>
<name>A0ABV6LN92_9BACI</name>
<evidence type="ECO:0000313" key="11">
    <source>
        <dbReference type="Proteomes" id="UP001589836"/>
    </source>
</evidence>
<evidence type="ECO:0000256" key="7">
    <source>
        <dbReference type="ARBA" id="ARBA00023136"/>
    </source>
</evidence>
<dbReference type="InterPro" id="IPR000515">
    <property type="entry name" value="MetI-like"/>
</dbReference>
<keyword evidence="6 8" id="KW-1133">Transmembrane helix</keyword>
<feature type="transmembrane region" description="Helical" evidence="8">
    <location>
        <begin position="12"/>
        <end position="29"/>
    </location>
</feature>
<dbReference type="PROSITE" id="PS50928">
    <property type="entry name" value="ABC_TM1"/>
    <property type="match status" value="1"/>
</dbReference>
<protein>
    <submittedName>
        <fullName evidence="10">ABC transporter permease</fullName>
    </submittedName>
</protein>
<evidence type="ECO:0000256" key="8">
    <source>
        <dbReference type="RuleBase" id="RU363032"/>
    </source>
</evidence>
<dbReference type="PANTHER" id="PTHR43357:SF4">
    <property type="entry name" value="INNER MEMBRANE ABC TRANSPORTER PERMEASE PROTEIN YDCV"/>
    <property type="match status" value="1"/>
</dbReference>
<evidence type="ECO:0000256" key="4">
    <source>
        <dbReference type="ARBA" id="ARBA00022519"/>
    </source>
</evidence>
<evidence type="ECO:0000256" key="3">
    <source>
        <dbReference type="ARBA" id="ARBA00022475"/>
    </source>
</evidence>
<feature type="transmembrane region" description="Helical" evidence="8">
    <location>
        <begin position="237"/>
        <end position="261"/>
    </location>
</feature>
<keyword evidence="7 8" id="KW-0472">Membrane</keyword>
<sequence>MTTATKSKPYLFWIMTGVLFLFPVVFLILKSFTFPFGYGDAFQLDLTVSGWRTLFSEQRLISATFTSLWIGAIVVVLNAAVGLVAGKALAFYSFKGKSLVDTLFLLPIIFPLLAIAMGVHIAMIRLGLADTWIGVILIHLVPTIPYSIKILRNGYVSLGTNILDQATMLGASSWRRFVTVEFPMLMPAIRSTVFLAFIISLSQYVITAIIGGGSVVTLAMVYFPFLQSANSTILAAFSMWFALLPILFYLLVELLICFLPYQKPWRITK</sequence>
<reference evidence="10 11" key="1">
    <citation type="submission" date="2024-09" db="EMBL/GenBank/DDBJ databases">
        <authorList>
            <person name="Sun Q."/>
            <person name="Mori K."/>
        </authorList>
    </citation>
    <scope>NUCLEOTIDE SEQUENCE [LARGE SCALE GENOMIC DNA]</scope>
    <source>
        <strain evidence="10 11">NCAIM B.02529</strain>
    </source>
</reference>
<keyword evidence="3" id="KW-1003">Cell membrane</keyword>
<keyword evidence="5 8" id="KW-0812">Transmembrane</keyword>
<dbReference type="SUPFAM" id="SSF161098">
    <property type="entry name" value="MetI-like"/>
    <property type="match status" value="1"/>
</dbReference>
<evidence type="ECO:0000256" key="2">
    <source>
        <dbReference type="ARBA" id="ARBA00022448"/>
    </source>
</evidence>
<organism evidence="10 11">
    <name type="scientific">Pontibacillus salicampi</name>
    <dbReference type="NCBI Taxonomy" id="1449801"/>
    <lineage>
        <taxon>Bacteria</taxon>
        <taxon>Bacillati</taxon>
        <taxon>Bacillota</taxon>
        <taxon>Bacilli</taxon>
        <taxon>Bacillales</taxon>
        <taxon>Bacillaceae</taxon>
        <taxon>Pontibacillus</taxon>
    </lineage>
</organism>
<dbReference type="PANTHER" id="PTHR43357">
    <property type="entry name" value="INNER MEMBRANE ABC TRANSPORTER PERMEASE PROTEIN YDCV"/>
    <property type="match status" value="1"/>
</dbReference>
<feature type="transmembrane region" description="Helical" evidence="8">
    <location>
        <begin position="193"/>
        <end position="225"/>
    </location>
</feature>